<dbReference type="NCBIfam" id="TIGR02937">
    <property type="entry name" value="sigma70-ECF"/>
    <property type="match status" value="1"/>
</dbReference>
<comment type="caution">
    <text evidence="7">The sequence shown here is derived from an EMBL/GenBank/DDBJ whole genome shotgun (WGS) entry which is preliminary data.</text>
</comment>
<evidence type="ECO:0000259" key="5">
    <source>
        <dbReference type="Pfam" id="PF04542"/>
    </source>
</evidence>
<dbReference type="GO" id="GO:0006352">
    <property type="term" value="P:DNA-templated transcription initiation"/>
    <property type="evidence" value="ECO:0007669"/>
    <property type="project" value="InterPro"/>
</dbReference>
<protein>
    <submittedName>
        <fullName evidence="7">RNA polymerase</fullName>
    </submittedName>
</protein>
<dbReference type="eggNOG" id="COG1595">
    <property type="taxonomic scope" value="Bacteria"/>
</dbReference>
<keyword evidence="8" id="KW-1185">Reference proteome</keyword>
<evidence type="ECO:0000313" key="8">
    <source>
        <dbReference type="Proteomes" id="UP000030528"/>
    </source>
</evidence>
<evidence type="ECO:0000256" key="4">
    <source>
        <dbReference type="ARBA" id="ARBA00023163"/>
    </source>
</evidence>
<name>A0A0A5GLD8_9BACI</name>
<dbReference type="GO" id="GO:0003677">
    <property type="term" value="F:DNA binding"/>
    <property type="evidence" value="ECO:0007669"/>
    <property type="project" value="InterPro"/>
</dbReference>
<dbReference type="GO" id="GO:0016987">
    <property type="term" value="F:sigma factor activity"/>
    <property type="evidence" value="ECO:0007669"/>
    <property type="project" value="UniProtKB-KW"/>
</dbReference>
<dbReference type="PANTHER" id="PTHR43133">
    <property type="entry name" value="RNA POLYMERASE ECF-TYPE SIGMA FACTO"/>
    <property type="match status" value="1"/>
</dbReference>
<dbReference type="PANTHER" id="PTHR43133:SF60">
    <property type="entry name" value="RNA POLYMERASE SIGMA FACTOR SIGV"/>
    <property type="match status" value="1"/>
</dbReference>
<evidence type="ECO:0000259" key="6">
    <source>
        <dbReference type="Pfam" id="PF08281"/>
    </source>
</evidence>
<dbReference type="OrthoDB" id="188761at2"/>
<dbReference type="Gene3D" id="1.10.10.10">
    <property type="entry name" value="Winged helix-like DNA-binding domain superfamily/Winged helix DNA-binding domain"/>
    <property type="match status" value="1"/>
</dbReference>
<dbReference type="Pfam" id="PF08281">
    <property type="entry name" value="Sigma70_r4_2"/>
    <property type="match status" value="1"/>
</dbReference>
<dbReference type="InterPro" id="IPR013249">
    <property type="entry name" value="RNA_pol_sigma70_r4_t2"/>
</dbReference>
<comment type="similarity">
    <text evidence="1">Belongs to the sigma-70 factor family. ECF subfamily.</text>
</comment>
<dbReference type="InterPro" id="IPR039425">
    <property type="entry name" value="RNA_pol_sigma-70-like"/>
</dbReference>
<dbReference type="InterPro" id="IPR036388">
    <property type="entry name" value="WH-like_DNA-bd_sf"/>
</dbReference>
<dbReference type="InterPro" id="IPR014284">
    <property type="entry name" value="RNA_pol_sigma-70_dom"/>
</dbReference>
<gene>
    <name evidence="7" type="ORF">N781_02970</name>
</gene>
<evidence type="ECO:0000313" key="7">
    <source>
        <dbReference type="EMBL" id="KGX92003.1"/>
    </source>
</evidence>
<accession>A0A0A5GLD8</accession>
<keyword evidence="2" id="KW-0805">Transcription regulation</keyword>
<reference evidence="7 8" key="1">
    <citation type="submission" date="2013-08" db="EMBL/GenBank/DDBJ databases">
        <authorList>
            <person name="Huang J."/>
            <person name="Wang G."/>
        </authorList>
    </citation>
    <scope>NUCLEOTIDE SEQUENCE [LARGE SCALE GENOMIC DNA]</scope>
    <source>
        <strain evidence="7 8">JSM 076056</strain>
    </source>
</reference>
<evidence type="ECO:0000256" key="2">
    <source>
        <dbReference type="ARBA" id="ARBA00023015"/>
    </source>
</evidence>
<dbReference type="SUPFAM" id="SSF88946">
    <property type="entry name" value="Sigma2 domain of RNA polymerase sigma factors"/>
    <property type="match status" value="1"/>
</dbReference>
<feature type="domain" description="RNA polymerase sigma factor 70 region 4 type 2" evidence="6">
    <location>
        <begin position="112"/>
        <end position="163"/>
    </location>
</feature>
<dbReference type="InterPro" id="IPR007627">
    <property type="entry name" value="RNA_pol_sigma70_r2"/>
</dbReference>
<dbReference type="Gene3D" id="1.10.1740.10">
    <property type="match status" value="1"/>
</dbReference>
<keyword evidence="3" id="KW-0731">Sigma factor</keyword>
<dbReference type="RefSeq" id="WP_026799329.1">
    <property type="nucleotide sequence ID" value="NZ_AULI01000002.1"/>
</dbReference>
<organism evidence="7 8">
    <name type="scientific">Pontibacillus halophilus JSM 076056 = DSM 19796</name>
    <dbReference type="NCBI Taxonomy" id="1385510"/>
    <lineage>
        <taxon>Bacteria</taxon>
        <taxon>Bacillati</taxon>
        <taxon>Bacillota</taxon>
        <taxon>Bacilli</taxon>
        <taxon>Bacillales</taxon>
        <taxon>Bacillaceae</taxon>
        <taxon>Pontibacillus</taxon>
    </lineage>
</organism>
<dbReference type="STRING" id="1385510.GCA_000425205_00544"/>
<dbReference type="AlphaFoldDB" id="A0A0A5GLD8"/>
<dbReference type="Proteomes" id="UP000030528">
    <property type="component" value="Unassembled WGS sequence"/>
</dbReference>
<keyword evidence="4" id="KW-0804">Transcription</keyword>
<feature type="domain" description="RNA polymerase sigma-70 region 2" evidence="5">
    <location>
        <begin position="23"/>
        <end position="90"/>
    </location>
</feature>
<dbReference type="EMBL" id="AVPE01000008">
    <property type="protein sequence ID" value="KGX92003.1"/>
    <property type="molecule type" value="Genomic_DNA"/>
</dbReference>
<evidence type="ECO:0000256" key="1">
    <source>
        <dbReference type="ARBA" id="ARBA00010641"/>
    </source>
</evidence>
<dbReference type="Pfam" id="PF04542">
    <property type="entry name" value="Sigma70_r2"/>
    <property type="match status" value="1"/>
</dbReference>
<dbReference type="InterPro" id="IPR013325">
    <property type="entry name" value="RNA_pol_sigma_r2"/>
</dbReference>
<sequence>MLHTEARLITKIKKGNHSAFKKLYEIHATYALQLAFALTKNHSDASDIVQEAFVKVYRHVESFDTSKAFKPWLYSIVMNEAKDYMRKNRKVTVVPIDEEHIEAKGIESPVEDLYEALDYLQPIHREVIVLKYLNGFQEKEVAEILNENLNTIKSRLYKGRRQLKMLLGEIDNEQEIY</sequence>
<dbReference type="InterPro" id="IPR013324">
    <property type="entry name" value="RNA_pol_sigma_r3/r4-like"/>
</dbReference>
<evidence type="ECO:0000256" key="3">
    <source>
        <dbReference type="ARBA" id="ARBA00023082"/>
    </source>
</evidence>
<dbReference type="SUPFAM" id="SSF88659">
    <property type="entry name" value="Sigma3 and sigma4 domains of RNA polymerase sigma factors"/>
    <property type="match status" value="1"/>
</dbReference>
<proteinExistence type="inferred from homology"/>
<dbReference type="CDD" id="cd06171">
    <property type="entry name" value="Sigma70_r4"/>
    <property type="match status" value="1"/>
</dbReference>